<gene>
    <name evidence="2" type="ORF">KTU01_29430</name>
</gene>
<name>A0A512IGN6_9MICC</name>
<comment type="caution">
    <text evidence="2">The sequence shown here is derived from an EMBL/GenBank/DDBJ whole genome shotgun (WGS) entry which is preliminary data.</text>
</comment>
<dbReference type="AlphaFoldDB" id="A0A512IGN6"/>
<organism evidence="2 3">
    <name type="scientific">Kocuria turfanensis</name>
    <dbReference type="NCBI Taxonomy" id="388357"/>
    <lineage>
        <taxon>Bacteria</taxon>
        <taxon>Bacillati</taxon>
        <taxon>Actinomycetota</taxon>
        <taxon>Actinomycetes</taxon>
        <taxon>Micrococcales</taxon>
        <taxon>Micrococcaceae</taxon>
        <taxon>Kocuria</taxon>
    </lineage>
</organism>
<dbReference type="EMBL" id="BJZS01000098">
    <property type="protein sequence ID" value="GEO96820.1"/>
    <property type="molecule type" value="Genomic_DNA"/>
</dbReference>
<evidence type="ECO:0000313" key="2">
    <source>
        <dbReference type="EMBL" id="GEO96820.1"/>
    </source>
</evidence>
<keyword evidence="1" id="KW-1133">Transmembrane helix</keyword>
<keyword evidence="1" id="KW-0472">Membrane</keyword>
<feature type="transmembrane region" description="Helical" evidence="1">
    <location>
        <begin position="44"/>
        <end position="63"/>
    </location>
</feature>
<evidence type="ECO:0000256" key="1">
    <source>
        <dbReference type="SAM" id="Phobius"/>
    </source>
</evidence>
<evidence type="ECO:0000313" key="3">
    <source>
        <dbReference type="Proteomes" id="UP000321103"/>
    </source>
</evidence>
<sequence>MKAARSLRFWALVTTGPGLVVVMAMLGLAVIADVLDLGVPIPPFMIATGGCALAAAGLIVLVLDAALRLTGRRFGPGGPYSQPGSPGT</sequence>
<dbReference type="STRING" id="388357.GCA_001580365_03121"/>
<keyword evidence="3" id="KW-1185">Reference proteome</keyword>
<feature type="transmembrane region" description="Helical" evidence="1">
    <location>
        <begin position="9"/>
        <end position="32"/>
    </location>
</feature>
<keyword evidence="1" id="KW-0812">Transmembrane</keyword>
<dbReference type="Proteomes" id="UP000321103">
    <property type="component" value="Unassembled WGS sequence"/>
</dbReference>
<dbReference type="RefSeq" id="WP_147017764.1">
    <property type="nucleotide sequence ID" value="NZ_BJZS01000098.1"/>
</dbReference>
<accession>A0A512IGN6</accession>
<proteinExistence type="predicted"/>
<reference evidence="2 3" key="1">
    <citation type="submission" date="2019-07" db="EMBL/GenBank/DDBJ databases">
        <title>Whole genome shotgun sequence of Kocuria turfanensis NBRC 107627.</title>
        <authorList>
            <person name="Hosoyama A."/>
            <person name="Uohara A."/>
            <person name="Ohji S."/>
            <person name="Ichikawa N."/>
        </authorList>
    </citation>
    <scope>NUCLEOTIDE SEQUENCE [LARGE SCALE GENOMIC DNA]</scope>
    <source>
        <strain evidence="2 3">NBRC 107627</strain>
    </source>
</reference>
<protein>
    <submittedName>
        <fullName evidence="2">Uncharacterized protein</fullName>
    </submittedName>
</protein>